<dbReference type="GO" id="GO:0003677">
    <property type="term" value="F:DNA binding"/>
    <property type="evidence" value="ECO:0007669"/>
    <property type="project" value="UniProtKB-UniRule"/>
</dbReference>
<evidence type="ECO:0000256" key="7">
    <source>
        <dbReference type="ARBA" id="ARBA00023242"/>
    </source>
</evidence>
<dbReference type="SMART" id="SM00389">
    <property type="entry name" value="HOX"/>
    <property type="match status" value="1"/>
</dbReference>
<keyword evidence="5 9" id="KW-0371">Homeobox</keyword>
<gene>
    <name evidence="12" type="ORF">F0562_025332</name>
</gene>
<evidence type="ECO:0000256" key="3">
    <source>
        <dbReference type="ARBA" id="ARBA00023015"/>
    </source>
</evidence>
<dbReference type="Proteomes" id="UP000325577">
    <property type="component" value="Linkage Group LG13"/>
</dbReference>
<evidence type="ECO:0000256" key="4">
    <source>
        <dbReference type="ARBA" id="ARBA00023125"/>
    </source>
</evidence>
<evidence type="ECO:0000256" key="9">
    <source>
        <dbReference type="PROSITE-ProRule" id="PRU00108"/>
    </source>
</evidence>
<dbReference type="FunFam" id="1.10.10.60:FF:000146">
    <property type="entry name" value="WUSCHEL-related homeobox 4"/>
    <property type="match status" value="1"/>
</dbReference>
<dbReference type="Pfam" id="PF00046">
    <property type="entry name" value="Homeodomain"/>
    <property type="match status" value="1"/>
</dbReference>
<evidence type="ECO:0000256" key="6">
    <source>
        <dbReference type="ARBA" id="ARBA00023163"/>
    </source>
</evidence>
<dbReference type="SUPFAM" id="SSF46689">
    <property type="entry name" value="Homeodomain-like"/>
    <property type="match status" value="1"/>
</dbReference>
<dbReference type="PANTHER" id="PTHR45940:SF13">
    <property type="entry name" value="WUSCHEL-RELATED HOMEOBOX 1"/>
    <property type="match status" value="1"/>
</dbReference>
<dbReference type="CDD" id="cd00086">
    <property type="entry name" value="homeodomain"/>
    <property type="match status" value="1"/>
</dbReference>
<dbReference type="AlphaFoldDB" id="A0A5J5BF72"/>
<keyword evidence="2" id="KW-0217">Developmental protein</keyword>
<accession>A0A5J5BF72</accession>
<dbReference type="GO" id="GO:0005634">
    <property type="term" value="C:nucleus"/>
    <property type="evidence" value="ECO:0007669"/>
    <property type="project" value="UniProtKB-SubCell"/>
</dbReference>
<sequence>MWMMGYNDGGEFNLPDSFNGRKLRPLIPRPATAASTSNVATMNTPCLGRIHGTDLLALNHHLGMYISCVCVVCVRGRTFVDFCFDRQNKDLLKREIYDHNNTQQHQSQTITKIPETLPQVNLPSHWQYDDFHKVLLFVTATMADQSKKELNTQQVVVSSRWNPTREQLQTLEELYQRGTRTPSAEQIQHITAQLRRYGKIEGKNVFYWFQNHKARERQKRRRQLESACDEQYRDIECIERKESGANRTVFEVEQTKDWAHPTNYSTLAERTVSIQRAAKAAVAECRTEGRVQFDEKELLEHRRSMVERNATWQMMQLSCSPPSHLINTTTATTTAPATVRTMDPKLIKSQDLNIFVAPYREYPNYLLSVGDDLDHELGDEACCGESQTLQLFPLRSGDGNENAAEKENEISVGAMNANFTAYQFFEFLPLKN</sequence>
<evidence type="ECO:0000259" key="11">
    <source>
        <dbReference type="PROSITE" id="PS50071"/>
    </source>
</evidence>
<proteinExistence type="inferred from homology"/>
<dbReference type="InterPro" id="IPR009057">
    <property type="entry name" value="Homeodomain-like_sf"/>
</dbReference>
<dbReference type="EMBL" id="CM018036">
    <property type="protein sequence ID" value="KAA8541349.1"/>
    <property type="molecule type" value="Genomic_DNA"/>
</dbReference>
<feature type="DNA-binding region" description="Homeobox" evidence="9">
    <location>
        <begin position="166"/>
        <end position="220"/>
    </location>
</feature>
<organism evidence="12 13">
    <name type="scientific">Nyssa sinensis</name>
    <dbReference type="NCBI Taxonomy" id="561372"/>
    <lineage>
        <taxon>Eukaryota</taxon>
        <taxon>Viridiplantae</taxon>
        <taxon>Streptophyta</taxon>
        <taxon>Embryophyta</taxon>
        <taxon>Tracheophyta</taxon>
        <taxon>Spermatophyta</taxon>
        <taxon>Magnoliopsida</taxon>
        <taxon>eudicotyledons</taxon>
        <taxon>Gunneridae</taxon>
        <taxon>Pentapetalae</taxon>
        <taxon>asterids</taxon>
        <taxon>Cornales</taxon>
        <taxon>Nyssaceae</taxon>
        <taxon>Nyssa</taxon>
    </lineage>
</organism>
<keyword evidence="4 9" id="KW-0238">DNA-binding</keyword>
<dbReference type="InterPro" id="IPR044555">
    <property type="entry name" value="WUSCHEL-like"/>
</dbReference>
<evidence type="ECO:0000256" key="8">
    <source>
        <dbReference type="ARBA" id="ARBA00024040"/>
    </source>
</evidence>
<dbReference type="GO" id="GO:0099402">
    <property type="term" value="P:plant organ development"/>
    <property type="evidence" value="ECO:0007669"/>
    <property type="project" value="InterPro"/>
</dbReference>
<evidence type="ECO:0000256" key="10">
    <source>
        <dbReference type="RuleBase" id="RU000682"/>
    </source>
</evidence>
<comment type="subcellular location">
    <subcellularLocation>
        <location evidence="1 9 10">Nucleus</location>
    </subcellularLocation>
</comment>
<keyword evidence="13" id="KW-1185">Reference proteome</keyword>
<protein>
    <recommendedName>
        <fullName evidence="11">Homeobox domain-containing protein</fullName>
    </recommendedName>
</protein>
<dbReference type="GO" id="GO:0003700">
    <property type="term" value="F:DNA-binding transcription factor activity"/>
    <property type="evidence" value="ECO:0007669"/>
    <property type="project" value="InterPro"/>
</dbReference>
<keyword evidence="3" id="KW-0805">Transcription regulation</keyword>
<reference evidence="12 13" key="1">
    <citation type="submission" date="2019-09" db="EMBL/GenBank/DDBJ databases">
        <title>A chromosome-level genome assembly of the Chinese tupelo Nyssa sinensis.</title>
        <authorList>
            <person name="Yang X."/>
            <person name="Kang M."/>
            <person name="Yang Y."/>
            <person name="Xiong H."/>
            <person name="Wang M."/>
            <person name="Zhang Z."/>
            <person name="Wang Z."/>
            <person name="Wu H."/>
            <person name="Ma T."/>
            <person name="Liu J."/>
            <person name="Xi Z."/>
        </authorList>
    </citation>
    <scope>NUCLEOTIDE SEQUENCE [LARGE SCALE GENOMIC DNA]</scope>
    <source>
        <strain evidence="12">J267</strain>
        <tissue evidence="12">Leaf</tissue>
    </source>
</reference>
<dbReference type="Gene3D" id="1.10.10.60">
    <property type="entry name" value="Homeodomain-like"/>
    <property type="match status" value="1"/>
</dbReference>
<evidence type="ECO:0000256" key="1">
    <source>
        <dbReference type="ARBA" id="ARBA00004123"/>
    </source>
</evidence>
<feature type="domain" description="Homeobox" evidence="11">
    <location>
        <begin position="164"/>
        <end position="219"/>
    </location>
</feature>
<dbReference type="PROSITE" id="PS50071">
    <property type="entry name" value="HOMEOBOX_2"/>
    <property type="match status" value="1"/>
</dbReference>
<keyword evidence="6" id="KW-0804">Transcription</keyword>
<name>A0A5J5BF72_9ASTE</name>
<dbReference type="OrthoDB" id="1918181at2759"/>
<evidence type="ECO:0000256" key="2">
    <source>
        <dbReference type="ARBA" id="ARBA00022473"/>
    </source>
</evidence>
<comment type="similarity">
    <text evidence="8">Belongs to the WUS homeobox family.</text>
</comment>
<evidence type="ECO:0000256" key="5">
    <source>
        <dbReference type="ARBA" id="ARBA00023155"/>
    </source>
</evidence>
<evidence type="ECO:0000313" key="13">
    <source>
        <dbReference type="Proteomes" id="UP000325577"/>
    </source>
</evidence>
<keyword evidence="7 9" id="KW-0539">Nucleus</keyword>
<dbReference type="InterPro" id="IPR001356">
    <property type="entry name" value="HD"/>
</dbReference>
<dbReference type="PANTHER" id="PTHR45940">
    <property type="entry name" value="WUSCHEL-RELATED HOMEOBOX 1-RELATED"/>
    <property type="match status" value="1"/>
</dbReference>
<evidence type="ECO:0000313" key="12">
    <source>
        <dbReference type="EMBL" id="KAA8541349.1"/>
    </source>
</evidence>